<evidence type="ECO:0000256" key="11">
    <source>
        <dbReference type="PROSITE-ProRule" id="PRU01360"/>
    </source>
</evidence>
<keyword evidence="2 11" id="KW-0813">Transport</keyword>
<reference evidence="16" key="1">
    <citation type="journal article" date="2019" name="Int. J. Syst. Evol. Microbiol.">
        <title>The Global Catalogue of Microorganisms (GCM) 10K type strain sequencing project: providing services to taxonomists for standard genome sequencing and annotation.</title>
        <authorList>
            <consortium name="The Broad Institute Genomics Platform"/>
            <consortium name="The Broad Institute Genome Sequencing Center for Infectious Disease"/>
            <person name="Wu L."/>
            <person name="Ma J."/>
        </authorList>
    </citation>
    <scope>NUCLEOTIDE SEQUENCE [LARGE SCALE GENOMIC DNA]</scope>
    <source>
        <strain evidence="16">CCUG 55074</strain>
    </source>
</reference>
<evidence type="ECO:0000256" key="5">
    <source>
        <dbReference type="ARBA" id="ARBA00022692"/>
    </source>
</evidence>
<keyword evidence="3 11" id="KW-1134">Transmembrane beta strand</keyword>
<dbReference type="Gene3D" id="2.40.170.20">
    <property type="entry name" value="TonB-dependent receptor, beta-barrel domain"/>
    <property type="match status" value="1"/>
</dbReference>
<name>A0ABW3T0S5_9CAUL</name>
<dbReference type="EMBL" id="JBHTLQ010000006">
    <property type="protein sequence ID" value="MFD1189821.1"/>
    <property type="molecule type" value="Genomic_DNA"/>
</dbReference>
<evidence type="ECO:0000256" key="3">
    <source>
        <dbReference type="ARBA" id="ARBA00022452"/>
    </source>
</evidence>
<evidence type="ECO:0000256" key="10">
    <source>
        <dbReference type="ARBA" id="ARBA00023237"/>
    </source>
</evidence>
<keyword evidence="10 11" id="KW-0998">Cell outer membrane</keyword>
<evidence type="ECO:0000259" key="13">
    <source>
        <dbReference type="Pfam" id="PF00593"/>
    </source>
</evidence>
<evidence type="ECO:0000256" key="2">
    <source>
        <dbReference type="ARBA" id="ARBA00022448"/>
    </source>
</evidence>
<dbReference type="InterPro" id="IPR036942">
    <property type="entry name" value="Beta-barrel_TonB_sf"/>
</dbReference>
<keyword evidence="6" id="KW-0408">Iron</keyword>
<keyword evidence="5 11" id="KW-0812">Transmembrane</keyword>
<dbReference type="InterPro" id="IPR000531">
    <property type="entry name" value="Beta-barrel_TonB"/>
</dbReference>
<comment type="similarity">
    <text evidence="11 12">Belongs to the TonB-dependent receptor family.</text>
</comment>
<evidence type="ECO:0000256" key="9">
    <source>
        <dbReference type="ARBA" id="ARBA00023136"/>
    </source>
</evidence>
<keyword evidence="4" id="KW-0410">Iron transport</keyword>
<accession>A0ABW3T0S5</accession>
<dbReference type="CDD" id="cd01347">
    <property type="entry name" value="ligand_gated_channel"/>
    <property type="match status" value="1"/>
</dbReference>
<evidence type="ECO:0000256" key="12">
    <source>
        <dbReference type="RuleBase" id="RU003357"/>
    </source>
</evidence>
<evidence type="ECO:0000256" key="1">
    <source>
        <dbReference type="ARBA" id="ARBA00004571"/>
    </source>
</evidence>
<dbReference type="PANTHER" id="PTHR32552">
    <property type="entry name" value="FERRICHROME IRON RECEPTOR-RELATED"/>
    <property type="match status" value="1"/>
</dbReference>
<comment type="caution">
    <text evidence="15">The sequence shown here is derived from an EMBL/GenBank/DDBJ whole genome shotgun (WGS) entry which is preliminary data.</text>
</comment>
<comment type="subcellular location">
    <subcellularLocation>
        <location evidence="1 11">Cell outer membrane</location>
        <topology evidence="1 11">Multi-pass membrane protein</topology>
    </subcellularLocation>
</comment>
<keyword evidence="15" id="KW-0675">Receptor</keyword>
<keyword evidence="7" id="KW-0406">Ion transport</keyword>
<dbReference type="Pfam" id="PF07715">
    <property type="entry name" value="Plug"/>
    <property type="match status" value="1"/>
</dbReference>
<dbReference type="PROSITE" id="PS52016">
    <property type="entry name" value="TONB_DEPENDENT_REC_3"/>
    <property type="match status" value="1"/>
</dbReference>
<evidence type="ECO:0000256" key="7">
    <source>
        <dbReference type="ARBA" id="ARBA00023065"/>
    </source>
</evidence>
<dbReference type="Pfam" id="PF00593">
    <property type="entry name" value="TonB_dep_Rec_b-barrel"/>
    <property type="match status" value="1"/>
</dbReference>
<feature type="domain" description="TonB-dependent receptor plug" evidence="14">
    <location>
        <begin position="35"/>
        <end position="143"/>
    </location>
</feature>
<evidence type="ECO:0000256" key="4">
    <source>
        <dbReference type="ARBA" id="ARBA00022496"/>
    </source>
</evidence>
<evidence type="ECO:0000256" key="8">
    <source>
        <dbReference type="ARBA" id="ARBA00023077"/>
    </source>
</evidence>
<gene>
    <name evidence="15" type="ORF">ACFQ27_04455</name>
</gene>
<keyword evidence="9 11" id="KW-0472">Membrane</keyword>
<evidence type="ECO:0000259" key="14">
    <source>
        <dbReference type="Pfam" id="PF07715"/>
    </source>
</evidence>
<keyword evidence="16" id="KW-1185">Reference proteome</keyword>
<dbReference type="InterPro" id="IPR039426">
    <property type="entry name" value="TonB-dep_rcpt-like"/>
</dbReference>
<dbReference type="InterPro" id="IPR012910">
    <property type="entry name" value="Plug_dom"/>
</dbReference>
<feature type="domain" description="TonB-dependent receptor-like beta-barrel" evidence="13">
    <location>
        <begin position="273"/>
        <end position="746"/>
    </location>
</feature>
<proteinExistence type="inferred from homology"/>
<dbReference type="Proteomes" id="UP001597216">
    <property type="component" value="Unassembled WGS sequence"/>
</dbReference>
<sequence length="783" mass="84032">MALVSILWAAAAQAQEAPATVDEIVVTAQKRTQNLQDVPIVVTTVSGSTLRAAGVRDIKDLTILTPGLTVTSTTSSTSTTARVRGVGTVGDNIGLESSVGVVIDGVYRPRNGVGFGDLGELERVEVLKGPQGTLFGKNATAGVINVITKKPDFEFGADGALEVGNYGLKALSAGVTGALVDDKVAGRLFITRRERDGFIDVVTGAGPRTQTDDNDQNYWSARAQVLVKPTEDLSINFSADYTKRDENCCLAEQVLNGGVTKIMAVAFPGSVANPANFDGYKAYANRSTSKKITDKGVSAEVEYDLGSLQLTSISAYREFETHSAAESDLSTADIIWSSPSWTGTAFKTFSQELRLTGSSEKLNWTVGSFFTKEDLTSKVGTLYGADFEKFVGLLLSSGTNGALVSQLTGNAAGTTFANGQGQRDQYNQSEQSFALFGNASYKVTDQLEVTGGIRYTWENKGVDAFYGNTDGGKGCATLAAKPLPAALINAVCQTYQNPNFTNLTASQDLSEGALTGTIKAAYRFSPELMTYVSYARGYKAGGFNLDRLAYTYAAGSATSLKPITKTDFAKESADSYEVGVKSTLFDRRLLLNGTVFYQKYTDFQLNAYNGLVFTVISVPEVISQGVDADFMFFPIQGLTLQGGVTYSETSYTEKDRAVLGATSRLPGSRLSFAPLWSGSLAVAYQHDIGENLVGKASLSAKYTSAYNTGSDLNPLKTQEAFTLWNARLSLGQQDDKWSVELWGQNLTDEHYYQVAYDATYQSGSIGAFPSAPRTYGMTLRLKY</sequence>
<protein>
    <submittedName>
        <fullName evidence="15">TonB-dependent receptor</fullName>
    </submittedName>
</protein>
<evidence type="ECO:0000313" key="15">
    <source>
        <dbReference type="EMBL" id="MFD1189821.1"/>
    </source>
</evidence>
<organism evidence="15 16">
    <name type="scientific">Phenylobacterium conjunctum</name>
    <dbReference type="NCBI Taxonomy" id="1298959"/>
    <lineage>
        <taxon>Bacteria</taxon>
        <taxon>Pseudomonadati</taxon>
        <taxon>Pseudomonadota</taxon>
        <taxon>Alphaproteobacteria</taxon>
        <taxon>Caulobacterales</taxon>
        <taxon>Caulobacteraceae</taxon>
        <taxon>Phenylobacterium</taxon>
    </lineage>
</organism>
<keyword evidence="8 12" id="KW-0798">TonB box</keyword>
<evidence type="ECO:0000256" key="6">
    <source>
        <dbReference type="ARBA" id="ARBA00023004"/>
    </source>
</evidence>
<dbReference type="PANTHER" id="PTHR32552:SF81">
    <property type="entry name" value="TONB-DEPENDENT OUTER MEMBRANE RECEPTOR"/>
    <property type="match status" value="1"/>
</dbReference>
<evidence type="ECO:0000313" key="16">
    <source>
        <dbReference type="Proteomes" id="UP001597216"/>
    </source>
</evidence>
<dbReference type="SUPFAM" id="SSF56935">
    <property type="entry name" value="Porins"/>
    <property type="match status" value="1"/>
</dbReference>